<evidence type="ECO:0000256" key="2">
    <source>
        <dbReference type="ARBA" id="ARBA00022525"/>
    </source>
</evidence>
<keyword evidence="2" id="KW-0964">Secreted</keyword>
<dbReference type="PANTHER" id="PTHR22923">
    <property type="entry name" value="CEREBELLIN-RELATED"/>
    <property type="match status" value="1"/>
</dbReference>
<evidence type="ECO:0000259" key="5">
    <source>
        <dbReference type="PROSITE" id="PS50871"/>
    </source>
</evidence>
<evidence type="ECO:0000256" key="1">
    <source>
        <dbReference type="ARBA" id="ARBA00004613"/>
    </source>
</evidence>
<keyword evidence="3 4" id="KW-0732">Signal</keyword>
<dbReference type="AlphaFoldDB" id="V9MMV8"/>
<feature type="domain" description="C1q" evidence="5">
    <location>
        <begin position="313"/>
        <end position="449"/>
    </location>
</feature>
<dbReference type="EMBL" id="KC295421">
    <property type="protein sequence ID" value="AGI44588.1"/>
    <property type="molecule type" value="mRNA"/>
</dbReference>
<feature type="domain" description="C1q" evidence="5">
    <location>
        <begin position="23"/>
        <end position="162"/>
    </location>
</feature>
<accession>V9MMV8</accession>
<dbReference type="Pfam" id="PF00386">
    <property type="entry name" value="C1q"/>
    <property type="match status" value="3"/>
</dbReference>
<dbReference type="InterPro" id="IPR050822">
    <property type="entry name" value="Cerebellin_Synaptic_Org"/>
</dbReference>
<organism evidence="6">
    <name type="scientific">Azumapecten farreri</name>
    <name type="common">Farrer's scallop</name>
    <name type="synonym">Chlamys farreri</name>
    <dbReference type="NCBI Taxonomy" id="106299"/>
    <lineage>
        <taxon>Eukaryota</taxon>
        <taxon>Metazoa</taxon>
        <taxon>Spiralia</taxon>
        <taxon>Lophotrochozoa</taxon>
        <taxon>Mollusca</taxon>
        <taxon>Bivalvia</taxon>
        <taxon>Autobranchia</taxon>
        <taxon>Pteriomorphia</taxon>
        <taxon>Pectinida</taxon>
        <taxon>Pectinoidea</taxon>
        <taxon>Pectinidae</taxon>
        <taxon>Azumapecten</taxon>
    </lineage>
</organism>
<evidence type="ECO:0000256" key="4">
    <source>
        <dbReference type="SAM" id="SignalP"/>
    </source>
</evidence>
<dbReference type="Gene3D" id="2.60.120.40">
    <property type="match status" value="3"/>
</dbReference>
<evidence type="ECO:0000313" key="6">
    <source>
        <dbReference type="EMBL" id="AGI44588.1"/>
    </source>
</evidence>
<gene>
    <name evidence="6" type="primary">C1qDC-2</name>
</gene>
<dbReference type="PROSITE" id="PS50871">
    <property type="entry name" value="C1Q"/>
    <property type="match status" value="3"/>
</dbReference>
<dbReference type="PRINTS" id="PR00007">
    <property type="entry name" value="COMPLEMNTC1Q"/>
</dbReference>
<name>V9MMV8_AZUFA</name>
<feature type="signal peptide" evidence="4">
    <location>
        <begin position="1"/>
        <end position="19"/>
    </location>
</feature>
<protein>
    <submittedName>
        <fullName evidence="6">C1q domain containing protein</fullName>
    </submittedName>
</protein>
<evidence type="ECO:0000256" key="3">
    <source>
        <dbReference type="ARBA" id="ARBA00022729"/>
    </source>
</evidence>
<dbReference type="GO" id="GO:0005576">
    <property type="term" value="C:extracellular region"/>
    <property type="evidence" value="ECO:0007669"/>
    <property type="project" value="UniProtKB-SubCell"/>
</dbReference>
<feature type="chain" id="PRO_5004779227" evidence="4">
    <location>
        <begin position="20"/>
        <end position="454"/>
    </location>
</feature>
<dbReference type="SMART" id="SM00110">
    <property type="entry name" value="C1Q"/>
    <property type="match status" value="3"/>
</dbReference>
<dbReference type="InterPro" id="IPR001073">
    <property type="entry name" value="C1q_dom"/>
</dbReference>
<comment type="subcellular location">
    <subcellularLocation>
        <location evidence="1">Secreted</location>
    </subcellularLocation>
</comment>
<dbReference type="PANTHER" id="PTHR22923:SF116">
    <property type="entry name" value="C1Q DOMAIN-CONTAINING PROTEIN"/>
    <property type="match status" value="1"/>
</dbReference>
<reference evidence="6" key="1">
    <citation type="submission" date="2012-12" db="EMBL/GenBank/DDBJ databases">
        <title>A novel multi-domain C1qDC protein from Zhikong scallop Chlamys farreri provides new insights into the evolution of c1qdc proteins.</title>
        <authorList>
            <person name="Wang L."/>
            <person name="Wang L."/>
            <person name="Kong P."/>
            <person name="Zhang H."/>
            <person name="Song L."/>
        </authorList>
    </citation>
    <scope>NUCLEOTIDE SEQUENCE</scope>
</reference>
<sequence>MAFLYSVVALTLVILGADGQGSAQLPTMAFTKGQTSHLNIQQGEHLSYNKIITDFQANVGSDGVFNASRDGLYAFHFYSLTRQNKELWLELYKNTQLICSAYAHTPSASGFADAGNSALLYLTRGDIVYVKAHDQYANSIYGAADEIYTTFTGVLIHSGFFDHESFDQNKPHAFSVALTVNQSITDGGKVAYDEDFNNNAAMAGYNFTSHDFIAPENGYYIFHLHALALADKEVYLELFKNGGYVLSVYAYTPNEWGDAGNTVILYLQQNDDITVKANPQYDVELFGDQAQVYCTFSGALLSKTIPGNTGGAGGVKEVAFSVGLTNNLNITAYSKVIWNALFSNLGNGFDMKTGTFTAKVPGIYVFHFHGLSETGEELYLELYHNYEYIVSAYGYDAGSYAAGSNAVTLSLNAGDTVYIDVQSSSVLYGTHQEVYCTFSGYLLSPFDQSEPIVG</sequence>
<dbReference type="InterPro" id="IPR008983">
    <property type="entry name" value="Tumour_necrosis_fac-like_dom"/>
</dbReference>
<proteinExistence type="evidence at transcript level"/>
<dbReference type="SUPFAM" id="SSF49842">
    <property type="entry name" value="TNF-like"/>
    <property type="match status" value="3"/>
</dbReference>
<feature type="domain" description="C1q" evidence="5">
    <location>
        <begin position="167"/>
        <end position="307"/>
    </location>
</feature>